<protein>
    <recommendedName>
        <fullName evidence="4">Transmembrane protein</fullName>
    </recommendedName>
</protein>
<sequence length="414" mass="44783">MPAHLSPLFPCRPLGLTFGLPPTCGVPFCQFLHTHFPSFSVVSSCEFATPHHVRLACMFVCVFAHLRKCFVFSKSLPSCRTACLSSASLLIDPLLRSSPPFTTHDRRQRGPFFLRLLLVPLKRSMWASWRSSATLAPEASTSANAAASPSPLLFSSSSIAASPQWRLISTISHKACRQLAKYPAHYIYISAVSGLVLTVTGTVLAYHIVHRGESCERYGRRSSASQTLSHGAGTSSGCAAGQSGGVKGAKAAQVRRGAEKGDDDIEFADPAERAFFSYVHRIKTQKETPLLAALTNLETAAAELVEVRRRHAPQGGLVKHEGSEGGEERGHDSSNAHSDGNHDDVSDHGVVAEAQAKVYRLAAIADELLTQWICSLDGVPVRQSEALKQQRKALVQEAAALARRISPHLPHIEK</sequence>
<comment type="caution">
    <text evidence="2">The sequence shown here is derived from an EMBL/GenBank/DDBJ whole genome shotgun (WGS) entry which is preliminary data.</text>
</comment>
<name>A0ABR3E9F6_9TRYP</name>
<feature type="compositionally biased region" description="Polar residues" evidence="1">
    <location>
        <begin position="226"/>
        <end position="237"/>
    </location>
</feature>
<evidence type="ECO:0000313" key="3">
    <source>
        <dbReference type="Proteomes" id="UP001443563"/>
    </source>
</evidence>
<gene>
    <name evidence="2" type="ORF">Q4I29_003620</name>
</gene>
<evidence type="ECO:0000256" key="1">
    <source>
        <dbReference type="SAM" id="MobiDB-lite"/>
    </source>
</evidence>
<feature type="region of interest" description="Disordered" evidence="1">
    <location>
        <begin position="311"/>
        <end position="346"/>
    </location>
</feature>
<accession>A0ABR3E9F6</accession>
<dbReference type="EMBL" id="JBAMZM010000023">
    <property type="protein sequence ID" value="KAL0505334.1"/>
    <property type="molecule type" value="Genomic_DNA"/>
</dbReference>
<dbReference type="SUPFAM" id="SSF63491">
    <property type="entry name" value="BAG domain"/>
    <property type="match status" value="1"/>
</dbReference>
<proteinExistence type="predicted"/>
<feature type="compositionally biased region" description="Basic and acidic residues" evidence="1">
    <location>
        <begin position="318"/>
        <end position="346"/>
    </location>
</feature>
<keyword evidence="3" id="KW-1185">Reference proteome</keyword>
<evidence type="ECO:0008006" key="4">
    <source>
        <dbReference type="Google" id="ProtNLM"/>
    </source>
</evidence>
<reference evidence="2 3" key="1">
    <citation type="submission" date="2024-02" db="EMBL/GenBank/DDBJ databases">
        <title>FIRST GENOME SEQUENCES OF Leishmania (Viannia) shawi, Leishmania (Viannia) lindenbergi AND Leishmania (Viannia) utingensis.</title>
        <authorList>
            <person name="Resadore F."/>
            <person name="Custodio M.G.F."/>
            <person name="Boite M.C."/>
            <person name="Cupolillo E."/>
            <person name="Ferreira G.E.M."/>
        </authorList>
    </citation>
    <scope>NUCLEOTIDE SEQUENCE [LARGE SCALE GENOMIC DNA]</scope>
    <source>
        <strain evidence="2 3">MCEB/BR/1984/M8408</strain>
    </source>
</reference>
<evidence type="ECO:0000313" key="2">
    <source>
        <dbReference type="EMBL" id="KAL0505334.1"/>
    </source>
</evidence>
<feature type="region of interest" description="Disordered" evidence="1">
    <location>
        <begin position="226"/>
        <end position="263"/>
    </location>
</feature>
<organism evidence="2 3">
    <name type="scientific">Leishmania shawi</name>
    <dbReference type="NCBI Taxonomy" id="5680"/>
    <lineage>
        <taxon>Eukaryota</taxon>
        <taxon>Discoba</taxon>
        <taxon>Euglenozoa</taxon>
        <taxon>Kinetoplastea</taxon>
        <taxon>Metakinetoplastina</taxon>
        <taxon>Trypanosomatida</taxon>
        <taxon>Trypanosomatidae</taxon>
        <taxon>Leishmaniinae</taxon>
        <taxon>Leishmania</taxon>
        <taxon>Leishmania guyanensis species complex</taxon>
    </lineage>
</organism>
<dbReference type="Proteomes" id="UP001443563">
    <property type="component" value="Unassembled WGS sequence"/>
</dbReference>